<dbReference type="Proteomes" id="UP000789739">
    <property type="component" value="Unassembled WGS sequence"/>
</dbReference>
<dbReference type="EMBL" id="CAJVPI010001422">
    <property type="protein sequence ID" value="CAG8611980.1"/>
    <property type="molecule type" value="Genomic_DNA"/>
</dbReference>
<evidence type="ECO:0000313" key="1">
    <source>
        <dbReference type="EMBL" id="CAG8611980.1"/>
    </source>
</evidence>
<name>A0A9N9CU74_9GLOM</name>
<keyword evidence="2" id="KW-1185">Reference proteome</keyword>
<sequence length="174" mass="19574">MTHRYSLSISPKSSLATTISFPSLHTPSEEQYLSDELTQDNLEVDSPTLTDDSVSCQSLCYLQIVYHLRQKCTMPSLTASSPANHWYSPMDTLTSNTSTSQFSLSPTTVIDGSPSIMSNPANRWYNPMDTMTLMNPTSQFSPSTQSLFPYVIGPFPYYDYSMDAMESIGRRYNR</sequence>
<comment type="caution">
    <text evidence="1">The sequence shown here is derived from an EMBL/GenBank/DDBJ whole genome shotgun (WGS) entry which is preliminary data.</text>
</comment>
<gene>
    <name evidence="1" type="ORF">PBRASI_LOCUS8222</name>
</gene>
<dbReference type="AlphaFoldDB" id="A0A9N9CU74"/>
<proteinExistence type="predicted"/>
<protein>
    <submittedName>
        <fullName evidence="1">7850_t:CDS:1</fullName>
    </submittedName>
</protein>
<organism evidence="1 2">
    <name type="scientific">Paraglomus brasilianum</name>
    <dbReference type="NCBI Taxonomy" id="144538"/>
    <lineage>
        <taxon>Eukaryota</taxon>
        <taxon>Fungi</taxon>
        <taxon>Fungi incertae sedis</taxon>
        <taxon>Mucoromycota</taxon>
        <taxon>Glomeromycotina</taxon>
        <taxon>Glomeromycetes</taxon>
        <taxon>Paraglomerales</taxon>
        <taxon>Paraglomeraceae</taxon>
        <taxon>Paraglomus</taxon>
    </lineage>
</organism>
<reference evidence="1" key="1">
    <citation type="submission" date="2021-06" db="EMBL/GenBank/DDBJ databases">
        <authorList>
            <person name="Kallberg Y."/>
            <person name="Tangrot J."/>
            <person name="Rosling A."/>
        </authorList>
    </citation>
    <scope>NUCLEOTIDE SEQUENCE</scope>
    <source>
        <strain evidence="1">BR232B</strain>
    </source>
</reference>
<evidence type="ECO:0000313" key="2">
    <source>
        <dbReference type="Proteomes" id="UP000789739"/>
    </source>
</evidence>
<accession>A0A9N9CU74</accession>